<gene>
    <name evidence="2" type="ORF">EV214_1331</name>
</gene>
<evidence type="ECO:0000313" key="2">
    <source>
        <dbReference type="EMBL" id="TCO69225.1"/>
    </source>
</evidence>
<protein>
    <recommendedName>
        <fullName evidence="1">DUF6998 domain-containing protein</fullName>
    </recommendedName>
</protein>
<dbReference type="InterPro" id="IPR054267">
    <property type="entry name" value="DUF6998"/>
</dbReference>
<comment type="caution">
    <text evidence="2">The sequence shown here is derived from an EMBL/GenBank/DDBJ whole genome shotgun (WGS) entry which is preliminary data.</text>
</comment>
<sequence length="133" mass="14498">MDELESYFPGRHFTTDGHLVGSIGEVLAAAHYNLKLLPASIETHDAVACDGKMVQIKVTQGKSVGIRSEPEHLIVLKILKDGTTTELYNGPGKIAWNNSGNMQKNGQKNISTSKLTQLMKSICLSNRLPHVSL</sequence>
<keyword evidence="3" id="KW-1185">Reference proteome</keyword>
<name>A0A4R2KRH6_9FIRM</name>
<organism evidence="2 3">
    <name type="scientific">Marinisporobacter balticus</name>
    <dbReference type="NCBI Taxonomy" id="2018667"/>
    <lineage>
        <taxon>Bacteria</taxon>
        <taxon>Bacillati</taxon>
        <taxon>Bacillota</taxon>
        <taxon>Clostridia</taxon>
        <taxon>Peptostreptococcales</taxon>
        <taxon>Thermotaleaceae</taxon>
        <taxon>Marinisporobacter</taxon>
    </lineage>
</organism>
<dbReference type="Pfam" id="PF22522">
    <property type="entry name" value="DUF6998"/>
    <property type="match status" value="1"/>
</dbReference>
<accession>A0A4R2KRH6</accession>
<feature type="domain" description="DUF6998" evidence="1">
    <location>
        <begin position="1"/>
        <end position="127"/>
    </location>
</feature>
<evidence type="ECO:0000259" key="1">
    <source>
        <dbReference type="Pfam" id="PF22522"/>
    </source>
</evidence>
<proteinExistence type="predicted"/>
<dbReference type="EMBL" id="SLWV01000033">
    <property type="protein sequence ID" value="TCO69225.1"/>
    <property type="molecule type" value="Genomic_DNA"/>
</dbReference>
<dbReference type="Proteomes" id="UP000294919">
    <property type="component" value="Unassembled WGS sequence"/>
</dbReference>
<dbReference type="AlphaFoldDB" id="A0A4R2KRH6"/>
<evidence type="ECO:0000313" key="3">
    <source>
        <dbReference type="Proteomes" id="UP000294919"/>
    </source>
</evidence>
<reference evidence="2 3" key="1">
    <citation type="submission" date="2019-03" db="EMBL/GenBank/DDBJ databases">
        <title>Genomic Encyclopedia of Type Strains, Phase IV (KMG-IV): sequencing the most valuable type-strain genomes for metagenomic binning, comparative biology and taxonomic classification.</title>
        <authorList>
            <person name="Goeker M."/>
        </authorList>
    </citation>
    <scope>NUCLEOTIDE SEQUENCE [LARGE SCALE GENOMIC DNA]</scope>
    <source>
        <strain evidence="2 3">DSM 102940</strain>
    </source>
</reference>